<dbReference type="CDD" id="cd12797">
    <property type="entry name" value="M23_peptidase"/>
    <property type="match status" value="1"/>
</dbReference>
<feature type="domain" description="Transglycosylase SLT" evidence="1">
    <location>
        <begin position="66"/>
        <end position="183"/>
    </location>
</feature>
<dbReference type="Gene3D" id="2.70.70.10">
    <property type="entry name" value="Glucose Permease (Domain IIA)"/>
    <property type="match status" value="1"/>
</dbReference>
<evidence type="ECO:0000259" key="1">
    <source>
        <dbReference type="Pfam" id="PF01464"/>
    </source>
</evidence>
<reference evidence="4" key="1">
    <citation type="journal article" date="2019" name="Int. J. Syst. Evol. Microbiol.">
        <title>The Global Catalogue of Microorganisms (GCM) 10K type strain sequencing project: providing services to taxonomists for standard genome sequencing and annotation.</title>
        <authorList>
            <consortium name="The Broad Institute Genomics Platform"/>
            <consortium name="The Broad Institute Genome Sequencing Center for Infectious Disease"/>
            <person name="Wu L."/>
            <person name="Ma J."/>
        </authorList>
    </citation>
    <scope>NUCLEOTIDE SEQUENCE [LARGE SCALE GENOMIC DNA]</scope>
    <source>
        <strain evidence="4">WLHS5</strain>
    </source>
</reference>
<dbReference type="Pfam" id="PF01551">
    <property type="entry name" value="Peptidase_M23"/>
    <property type="match status" value="1"/>
</dbReference>
<sequence length="337" mass="34524">MSRNGGLGCALVGFLAVLMAGVLLVMAVGAAHQQAQATGGIGTVGAGARLKPGAVPEKYVPLIEKAAQTCPEITAPLLAAQIQQESGWDENAVSPVGAQGLTQFMPATWQSSGVDGDGDGVRDPNNPADAIASQAAYMCDQVALVREHDVPGDVVDLALAAYNAGFGAVQKYNGIPPYSETQNYVRRIRAMTAEMSMPAPQPGGGAPGGWVTPAEGRCSSGFGARWGEFHKGQDIAGPIGTPILAASAGTVIAAGPASGYGLWVKIQHPGGVITVYGHNNRNLVEVGQQVAAGQQIAEIGNRGESTGPHLHYQVEQNGEPVNPVSFHQQHGAAPLCG</sequence>
<dbReference type="InterPro" id="IPR016047">
    <property type="entry name" value="M23ase_b-sheet_dom"/>
</dbReference>
<dbReference type="EMBL" id="JBHTCJ010000022">
    <property type="protein sequence ID" value="MFC7344945.1"/>
    <property type="molecule type" value="Genomic_DNA"/>
</dbReference>
<gene>
    <name evidence="3" type="ORF">ACFQRI_26335</name>
</gene>
<accession>A0ABW2LTW3</accession>
<evidence type="ECO:0000259" key="2">
    <source>
        <dbReference type="Pfam" id="PF01551"/>
    </source>
</evidence>
<name>A0ABW2LTW3_9PSEU</name>
<dbReference type="PANTHER" id="PTHR21666:SF270">
    <property type="entry name" value="MUREIN HYDROLASE ACTIVATOR ENVC"/>
    <property type="match status" value="1"/>
</dbReference>
<dbReference type="CDD" id="cd13399">
    <property type="entry name" value="Slt35-like"/>
    <property type="match status" value="1"/>
</dbReference>
<keyword evidence="4" id="KW-1185">Reference proteome</keyword>
<dbReference type="PANTHER" id="PTHR21666">
    <property type="entry name" value="PEPTIDASE-RELATED"/>
    <property type="match status" value="1"/>
</dbReference>
<dbReference type="Gene3D" id="1.10.530.10">
    <property type="match status" value="1"/>
</dbReference>
<feature type="domain" description="M23ase beta-sheet core" evidence="2">
    <location>
        <begin position="229"/>
        <end position="323"/>
    </location>
</feature>
<dbReference type="InterPro" id="IPR050570">
    <property type="entry name" value="Cell_wall_metabolism_enzyme"/>
</dbReference>
<evidence type="ECO:0000313" key="3">
    <source>
        <dbReference type="EMBL" id="MFC7344945.1"/>
    </source>
</evidence>
<comment type="caution">
    <text evidence="3">The sequence shown here is derived from an EMBL/GenBank/DDBJ whole genome shotgun (WGS) entry which is preliminary data.</text>
</comment>
<dbReference type="InterPro" id="IPR011055">
    <property type="entry name" value="Dup_hybrid_motif"/>
</dbReference>
<dbReference type="InterPro" id="IPR008258">
    <property type="entry name" value="Transglycosylase_SLT_dom_1"/>
</dbReference>
<protein>
    <submittedName>
        <fullName evidence="3">Peptidoglycan DD-metalloendopeptidase family protein</fullName>
    </submittedName>
</protein>
<dbReference type="RefSeq" id="WP_380673231.1">
    <property type="nucleotide sequence ID" value="NZ_JBHTCJ010000022.1"/>
</dbReference>
<dbReference type="InterPro" id="IPR023346">
    <property type="entry name" value="Lysozyme-like_dom_sf"/>
</dbReference>
<evidence type="ECO:0000313" key="4">
    <source>
        <dbReference type="Proteomes" id="UP001596504"/>
    </source>
</evidence>
<proteinExistence type="predicted"/>
<organism evidence="3 4">
    <name type="scientific">Saccharopolyspora griseoalba</name>
    <dbReference type="NCBI Taxonomy" id="1431848"/>
    <lineage>
        <taxon>Bacteria</taxon>
        <taxon>Bacillati</taxon>
        <taxon>Actinomycetota</taxon>
        <taxon>Actinomycetes</taxon>
        <taxon>Pseudonocardiales</taxon>
        <taxon>Pseudonocardiaceae</taxon>
        <taxon>Saccharopolyspora</taxon>
    </lineage>
</organism>
<dbReference type="SUPFAM" id="SSF53955">
    <property type="entry name" value="Lysozyme-like"/>
    <property type="match status" value="1"/>
</dbReference>
<dbReference type="Pfam" id="PF01464">
    <property type="entry name" value="SLT"/>
    <property type="match status" value="1"/>
</dbReference>
<dbReference type="SUPFAM" id="SSF51261">
    <property type="entry name" value="Duplicated hybrid motif"/>
    <property type="match status" value="1"/>
</dbReference>
<dbReference type="Proteomes" id="UP001596504">
    <property type="component" value="Unassembled WGS sequence"/>
</dbReference>